<keyword evidence="3" id="KW-0134">Cell wall</keyword>
<protein>
    <recommendedName>
        <fullName evidence="5">3-oxoacyl-[acyl-carrier-protein] reductase MabA</fullName>
    </recommendedName>
</protein>
<dbReference type="GO" id="GO:0032787">
    <property type="term" value="P:monocarboxylic acid metabolic process"/>
    <property type="evidence" value="ECO:0007669"/>
    <property type="project" value="UniProtKB-ARBA"/>
</dbReference>
<dbReference type="PANTHER" id="PTHR42879">
    <property type="entry name" value="3-OXOACYL-(ACYL-CARRIER-PROTEIN) REDUCTASE"/>
    <property type="match status" value="1"/>
</dbReference>
<dbReference type="NCBIfam" id="NF009466">
    <property type="entry name" value="PRK12826.1-2"/>
    <property type="match status" value="1"/>
</dbReference>
<dbReference type="PRINTS" id="PR00080">
    <property type="entry name" value="SDRFAMILY"/>
</dbReference>
<evidence type="ECO:0000256" key="6">
    <source>
        <dbReference type="ARBA" id="ARBA00047400"/>
    </source>
</evidence>
<dbReference type="InterPro" id="IPR057326">
    <property type="entry name" value="KR_dom"/>
</dbReference>
<reference evidence="10" key="3">
    <citation type="submission" date="2023-07" db="EMBL/GenBank/DDBJ databases">
        <title>Genomic analysis of Rhodococcus opacus VOC-14 with glycol ethers degradation activity.</title>
        <authorList>
            <person name="Narkevich D.A."/>
            <person name="Hlushen A.M."/>
            <person name="Akhremchuk A.E."/>
            <person name="Sikolenko M.A."/>
            <person name="Valentovich L.N."/>
        </authorList>
    </citation>
    <scope>NUCLEOTIDE SEQUENCE</scope>
    <source>
        <strain evidence="10">VOC-14</strain>
    </source>
</reference>
<dbReference type="Gene3D" id="3.40.50.720">
    <property type="entry name" value="NAD(P)-binding Rossmann-like Domain"/>
    <property type="match status" value="1"/>
</dbReference>
<evidence type="ECO:0000259" key="7">
    <source>
        <dbReference type="SMART" id="SM00822"/>
    </source>
</evidence>
<dbReference type="FunFam" id="3.40.50.720:FF:000173">
    <property type="entry name" value="3-oxoacyl-[acyl-carrier protein] reductase"/>
    <property type="match status" value="1"/>
</dbReference>
<dbReference type="InterPro" id="IPR050259">
    <property type="entry name" value="SDR"/>
</dbReference>
<comment type="subcellular location">
    <subcellularLocation>
        <location evidence="1">Secreted</location>
        <location evidence="1">Cell wall</location>
    </subcellularLocation>
</comment>
<evidence type="ECO:0000313" key="9">
    <source>
        <dbReference type="EMBL" id="MCZ4589092.1"/>
    </source>
</evidence>
<gene>
    <name evidence="9" type="primary">fabG</name>
    <name evidence="8" type="ORF">EP51_27095</name>
    <name evidence="9" type="ORF">O4328_36515</name>
    <name evidence="10" type="ORF">Q5707_34005</name>
</gene>
<dbReference type="AlphaFoldDB" id="A0A076EXL7"/>
<dbReference type="Proteomes" id="UP000028488">
    <property type="component" value="Chromosome"/>
</dbReference>
<sequence>MTLLEGRVAVVTGAAQGIGFEMARKFASEGASVVLGDMHAENVKAAAGKLEADGFQAVAVACDVTDPDQMQNLGKTALDAFGAMDVWVNNAGITRDATLRKMSLADFRSVIDVHLQGAWLGTQIASIAMREAGKGSIVNISSISGKVGMVGQTNYSAAKAGMVGLTKAAAKEVAHLGVRVNAIQPGVVNTDMIRALRADIIEAKLKEVPMGRGAEPEEIANVALFLASDLSSYMTGTVLEVTGGRHI</sequence>
<dbReference type="RefSeq" id="WP_037229875.1">
    <property type="nucleotide sequence ID" value="NZ_CP008947.1"/>
</dbReference>
<evidence type="ECO:0000256" key="4">
    <source>
        <dbReference type="ARBA" id="ARBA00023002"/>
    </source>
</evidence>
<keyword evidence="3" id="KW-0964">Secreted</keyword>
<dbReference type="NCBIfam" id="NF005559">
    <property type="entry name" value="PRK07231.1"/>
    <property type="match status" value="1"/>
</dbReference>
<dbReference type="Proteomes" id="UP001231166">
    <property type="component" value="Chromosome"/>
</dbReference>
<evidence type="ECO:0000256" key="3">
    <source>
        <dbReference type="ARBA" id="ARBA00022512"/>
    </source>
</evidence>
<evidence type="ECO:0000313" key="10">
    <source>
        <dbReference type="EMBL" id="WLF46843.1"/>
    </source>
</evidence>
<dbReference type="EMBL" id="CP130953">
    <property type="protein sequence ID" value="WLF46843.1"/>
    <property type="molecule type" value="Genomic_DNA"/>
</dbReference>
<comment type="similarity">
    <text evidence="2">Belongs to the short-chain dehydrogenases/reductases (SDR) family.</text>
</comment>
<dbReference type="GO" id="GO:0004316">
    <property type="term" value="F:3-oxoacyl-[acyl-carrier-protein] reductase (NADPH) activity"/>
    <property type="evidence" value="ECO:0007669"/>
    <property type="project" value="UniProtKB-EC"/>
</dbReference>
<keyword evidence="4 9" id="KW-0560">Oxidoreductase</keyword>
<dbReference type="Proteomes" id="UP001066327">
    <property type="component" value="Unassembled WGS sequence"/>
</dbReference>
<feature type="domain" description="Ketoreductase" evidence="7">
    <location>
        <begin position="7"/>
        <end position="196"/>
    </location>
</feature>
<evidence type="ECO:0000256" key="1">
    <source>
        <dbReference type="ARBA" id="ARBA00004191"/>
    </source>
</evidence>
<dbReference type="EMBL" id="CP008947">
    <property type="protein sequence ID" value="AII08094.1"/>
    <property type="molecule type" value="Genomic_DNA"/>
</dbReference>
<reference evidence="9" key="2">
    <citation type="submission" date="2022-12" db="EMBL/GenBank/DDBJ databases">
        <authorList>
            <person name="Krivoruchko A.V."/>
            <person name="Elkin A."/>
        </authorList>
    </citation>
    <scope>NUCLEOTIDE SEQUENCE</scope>
    <source>
        <strain evidence="9">IEGM 249</strain>
    </source>
</reference>
<dbReference type="PRINTS" id="PR00081">
    <property type="entry name" value="GDHRDH"/>
</dbReference>
<dbReference type="SMART" id="SM00822">
    <property type="entry name" value="PKS_KR"/>
    <property type="match status" value="1"/>
</dbReference>
<dbReference type="InterPro" id="IPR020904">
    <property type="entry name" value="Sc_DH/Rdtase_CS"/>
</dbReference>
<proteinExistence type="inferred from homology"/>
<evidence type="ECO:0000256" key="2">
    <source>
        <dbReference type="ARBA" id="ARBA00006484"/>
    </source>
</evidence>
<dbReference type="SUPFAM" id="SSF51735">
    <property type="entry name" value="NAD(P)-binding Rossmann-fold domains"/>
    <property type="match status" value="1"/>
</dbReference>
<dbReference type="InterPro" id="IPR036291">
    <property type="entry name" value="NAD(P)-bd_dom_sf"/>
</dbReference>
<evidence type="ECO:0000256" key="5">
    <source>
        <dbReference type="ARBA" id="ARBA00040781"/>
    </source>
</evidence>
<name>A0A076EXL7_RHOOP</name>
<organism evidence="8 11">
    <name type="scientific">Rhodococcus opacus</name>
    <name type="common">Nocardia opaca</name>
    <dbReference type="NCBI Taxonomy" id="37919"/>
    <lineage>
        <taxon>Bacteria</taxon>
        <taxon>Bacillati</taxon>
        <taxon>Actinomycetota</taxon>
        <taxon>Actinomycetes</taxon>
        <taxon>Mycobacteriales</taxon>
        <taxon>Nocardiaceae</taxon>
        <taxon>Rhodococcus</taxon>
    </lineage>
</organism>
<comment type="catalytic activity">
    <reaction evidence="6">
        <text>a (3R)-hydroxyacyl-[ACP] + NADP(+) = a 3-oxoacyl-[ACP] + NADPH + H(+)</text>
        <dbReference type="Rhea" id="RHEA:17397"/>
        <dbReference type="Rhea" id="RHEA-COMP:9916"/>
        <dbReference type="Rhea" id="RHEA-COMP:9945"/>
        <dbReference type="ChEBI" id="CHEBI:15378"/>
        <dbReference type="ChEBI" id="CHEBI:57783"/>
        <dbReference type="ChEBI" id="CHEBI:58349"/>
        <dbReference type="ChEBI" id="CHEBI:78776"/>
        <dbReference type="ChEBI" id="CHEBI:78827"/>
        <dbReference type="EC" id="1.1.1.100"/>
    </reaction>
    <physiologicalReaction direction="right-to-left" evidence="6">
        <dbReference type="Rhea" id="RHEA:17399"/>
    </physiologicalReaction>
</comment>
<evidence type="ECO:0000313" key="12">
    <source>
        <dbReference type="Proteomes" id="UP001066327"/>
    </source>
</evidence>
<dbReference type="PROSITE" id="PS00061">
    <property type="entry name" value="ADH_SHORT"/>
    <property type="match status" value="1"/>
</dbReference>
<evidence type="ECO:0000313" key="11">
    <source>
        <dbReference type="Proteomes" id="UP000028488"/>
    </source>
</evidence>
<dbReference type="InterPro" id="IPR002347">
    <property type="entry name" value="SDR_fam"/>
</dbReference>
<dbReference type="Pfam" id="PF13561">
    <property type="entry name" value="adh_short_C2"/>
    <property type="match status" value="1"/>
</dbReference>
<accession>A0A076EXL7</accession>
<evidence type="ECO:0000313" key="8">
    <source>
        <dbReference type="EMBL" id="AII08094.1"/>
    </source>
</evidence>
<dbReference type="eggNOG" id="COG1028">
    <property type="taxonomic scope" value="Bacteria"/>
</dbReference>
<dbReference type="NCBIfam" id="NF004198">
    <property type="entry name" value="PRK05653.1-3"/>
    <property type="match status" value="1"/>
</dbReference>
<dbReference type="EMBL" id="JAPWIS010000028">
    <property type="protein sequence ID" value="MCZ4589092.1"/>
    <property type="molecule type" value="Genomic_DNA"/>
</dbReference>
<keyword evidence="12" id="KW-1185">Reference proteome</keyword>
<reference evidence="8 11" key="1">
    <citation type="submission" date="2014-07" db="EMBL/GenBank/DDBJ databases">
        <title>Genome Sequence of Rhodococcus opacus Strain R7, a Biodegrader of Mono- and Polycyclic Aromatic Hydrocarbons.</title>
        <authorList>
            <person name="Di Gennaro P."/>
            <person name="Zampolli J."/>
            <person name="Presti I."/>
            <person name="Cappelletti M."/>
            <person name="D'Ursi P."/>
            <person name="Orro A."/>
            <person name="Mezzelani A."/>
            <person name="Milanesi L."/>
        </authorList>
    </citation>
    <scope>NUCLEOTIDE SEQUENCE [LARGE SCALE GENOMIC DNA]</scope>
    <source>
        <strain evidence="8 11">R7</strain>
    </source>
</reference>
<dbReference type="PANTHER" id="PTHR42879:SF2">
    <property type="entry name" value="3-OXOACYL-[ACYL-CARRIER-PROTEIN] REDUCTASE FABG"/>
    <property type="match status" value="1"/>
</dbReference>